<dbReference type="Gene3D" id="2.40.170.20">
    <property type="entry name" value="TonB-dependent receptor, beta-barrel domain"/>
    <property type="match status" value="1"/>
</dbReference>
<feature type="domain" description="TonB-dependent receptor plug" evidence="6">
    <location>
        <begin position="227"/>
        <end position="315"/>
    </location>
</feature>
<sequence length="1059" mass="119501">MCKFYLLKNQLFKMRLMLLIALLFAIPLKAQTKGMGKELERYQLNLRFKAANPGLVFRTIESLTDLRFVYFDKDLAKIGPLTLSGNAVKLNRVLDQMLSGTSLTYRVNGLNVLIEPLKAEKNGKLTGKVVDDKGETLPGATIKIVESGEAALTNTEGVYSIDVKPGLYTVQISYVSFQTKRITGVAILQDKVTPLTVALLPLNNKLSEVTIVSDYKKESVSGLYARQKNSPSISNGISAEQIAATPDRNVGESLKRISGVSTFDNKYIVVRGISERYNAAMIDGTPMPSTDVSRRNFSFDLVPSNLIDNVVVVKTVTPDLNTGFGGGLVQINLKDVPEQSFMTFAAGSSYNDQTTGKDFYATQRGKYDYLGFDDGRRDFPALQVTYGLNNKVDAVAQSKLFTQDNFTTYRNTAPPSQNYLFTIGQAFRVGKDKQDKLGLIGSLSYRNTISNTEFTTERNPIIHGVGNKYDFNTTLGGLLNLAFQTPKHQFTLKNSYNRILDNSLYQTIGFTDDNDATTIAKGIPTTIRQFNTPEILQLLQNKITGQHLFNKLQVNWDFARVYINRDQKDVTRRDQALVQDLVVGTIYRSAFSNNPSDFPLSRYRYTNKETDYVWNLSGSLPFKLYHIPSVAKMGYFGSKKTMDFNWSGAQLITGANAFPGGFEYLSLADQIKPENFDNGYLVYRVAPYQLGRYNAKSNIHAGYAMLDNRLMDKLRLVWGVRAEYFDLQNLRNDRSAQEDYSTPSAVDTLDKKIRFLPSANLTYSLTSKINLRAAYSRSVIRPEFNEKSQFSRYDAFLNGEFTGSAKVKTTVIDSYDLRAEWFPGLGEVISIGGYYKYFDKPLEFVQRVNGTGYYYTYQNSVSAKNYGLEAEVRKNLSFIAPAQWLNNLVAYANITLIKSEVNTAYTDYDPQQKVFVDVASNVKRPLQGQSPYLLNGGLQYDGKYFGFNVVYNSTGRRLYFITTAPKDDNYETSRDQIDLQLNTFLIKRRLSIRLNAANLFNKQSFIYDNQASYTQPANSTAPRDFVLKDGHTDNYDPDDTIRFTQHYGRTYSITATYNF</sequence>
<proteinExistence type="inferred from homology"/>
<dbReference type="STRING" id="714943.Mucpa_4984"/>
<comment type="similarity">
    <text evidence="4">Belongs to the TonB-dependent receptor family.</text>
</comment>
<dbReference type="Gene3D" id="2.170.130.10">
    <property type="entry name" value="TonB-dependent receptor, plug domain"/>
    <property type="match status" value="1"/>
</dbReference>
<dbReference type="Pfam" id="PF07715">
    <property type="entry name" value="Plug"/>
    <property type="match status" value="1"/>
</dbReference>
<keyword evidence="4" id="KW-0798">TonB box</keyword>
<dbReference type="AlphaFoldDB" id="H1Y925"/>
<dbReference type="Pfam" id="PF00593">
    <property type="entry name" value="TonB_dep_Rec_b-barrel"/>
    <property type="match status" value="1"/>
</dbReference>
<dbReference type="OrthoDB" id="9768470at2"/>
<dbReference type="GO" id="GO:0009279">
    <property type="term" value="C:cell outer membrane"/>
    <property type="evidence" value="ECO:0007669"/>
    <property type="project" value="UniProtKB-SubCell"/>
</dbReference>
<evidence type="ECO:0000256" key="4">
    <source>
        <dbReference type="RuleBase" id="RU003357"/>
    </source>
</evidence>
<dbReference type="Proteomes" id="UP000002774">
    <property type="component" value="Chromosome"/>
</dbReference>
<evidence type="ECO:0000256" key="1">
    <source>
        <dbReference type="ARBA" id="ARBA00004442"/>
    </source>
</evidence>
<dbReference type="HOGENOM" id="CLU_006935_0_0_10"/>
<reference evidence="7" key="1">
    <citation type="submission" date="2011-09" db="EMBL/GenBank/DDBJ databases">
        <title>The permanent draft genome of Mucilaginibacter paludis DSM 18603.</title>
        <authorList>
            <consortium name="US DOE Joint Genome Institute (JGI-PGF)"/>
            <person name="Lucas S."/>
            <person name="Han J."/>
            <person name="Lapidus A."/>
            <person name="Bruce D."/>
            <person name="Goodwin L."/>
            <person name="Pitluck S."/>
            <person name="Peters L."/>
            <person name="Kyrpides N."/>
            <person name="Mavromatis K."/>
            <person name="Ivanova N."/>
            <person name="Mikhailova N."/>
            <person name="Held B."/>
            <person name="Detter J.C."/>
            <person name="Tapia R."/>
            <person name="Han C."/>
            <person name="Land M."/>
            <person name="Hauser L."/>
            <person name="Markowitz V."/>
            <person name="Cheng J.-F."/>
            <person name="Hugenholtz P."/>
            <person name="Woyke T."/>
            <person name="Wu D."/>
            <person name="Tindall B."/>
            <person name="Brambilla E."/>
            <person name="Klenk H.-P."/>
            <person name="Eisen J.A."/>
        </authorList>
    </citation>
    <scope>NUCLEOTIDE SEQUENCE [LARGE SCALE GENOMIC DNA]</scope>
    <source>
        <strain evidence="7">DSM 18603</strain>
    </source>
</reference>
<dbReference type="EMBL" id="CM001403">
    <property type="protein sequence ID" value="EHQ29063.1"/>
    <property type="molecule type" value="Genomic_DNA"/>
</dbReference>
<accession>H1Y925</accession>
<dbReference type="InterPro" id="IPR000531">
    <property type="entry name" value="Beta-barrel_TonB"/>
</dbReference>
<feature type="domain" description="TonB-dependent receptor-like beta-barrel" evidence="5">
    <location>
        <begin position="575"/>
        <end position="999"/>
    </location>
</feature>
<dbReference type="Pfam" id="PF13620">
    <property type="entry name" value="CarboxypepD_reg"/>
    <property type="match status" value="1"/>
</dbReference>
<organism evidence="7 8">
    <name type="scientific">Mucilaginibacter paludis DSM 18603</name>
    <dbReference type="NCBI Taxonomy" id="714943"/>
    <lineage>
        <taxon>Bacteria</taxon>
        <taxon>Pseudomonadati</taxon>
        <taxon>Bacteroidota</taxon>
        <taxon>Sphingobacteriia</taxon>
        <taxon>Sphingobacteriales</taxon>
        <taxon>Sphingobacteriaceae</taxon>
        <taxon>Mucilaginibacter</taxon>
    </lineage>
</organism>
<dbReference type="PANTHER" id="PTHR40980">
    <property type="entry name" value="PLUG DOMAIN-CONTAINING PROTEIN"/>
    <property type="match status" value="1"/>
</dbReference>
<dbReference type="PANTHER" id="PTHR40980:SF4">
    <property type="entry name" value="TONB-DEPENDENT RECEPTOR-LIKE BETA-BARREL DOMAIN-CONTAINING PROTEIN"/>
    <property type="match status" value="1"/>
</dbReference>
<dbReference type="eggNOG" id="COG1629">
    <property type="taxonomic scope" value="Bacteria"/>
</dbReference>
<dbReference type="SUPFAM" id="SSF56935">
    <property type="entry name" value="Porins"/>
    <property type="match status" value="1"/>
</dbReference>
<evidence type="ECO:0000313" key="7">
    <source>
        <dbReference type="EMBL" id="EHQ29063.1"/>
    </source>
</evidence>
<name>H1Y925_9SPHI</name>
<keyword evidence="3" id="KW-0998">Cell outer membrane</keyword>
<dbReference type="InterPro" id="IPR008969">
    <property type="entry name" value="CarboxyPept-like_regulatory"/>
</dbReference>
<evidence type="ECO:0000259" key="6">
    <source>
        <dbReference type="Pfam" id="PF07715"/>
    </source>
</evidence>
<dbReference type="Gene3D" id="2.60.40.1120">
    <property type="entry name" value="Carboxypeptidase-like, regulatory domain"/>
    <property type="match status" value="1"/>
</dbReference>
<evidence type="ECO:0000256" key="3">
    <source>
        <dbReference type="ARBA" id="ARBA00023237"/>
    </source>
</evidence>
<dbReference type="InterPro" id="IPR037066">
    <property type="entry name" value="Plug_dom_sf"/>
</dbReference>
<dbReference type="InterPro" id="IPR036942">
    <property type="entry name" value="Beta-barrel_TonB_sf"/>
</dbReference>
<evidence type="ECO:0000313" key="8">
    <source>
        <dbReference type="Proteomes" id="UP000002774"/>
    </source>
</evidence>
<evidence type="ECO:0000256" key="2">
    <source>
        <dbReference type="ARBA" id="ARBA00023136"/>
    </source>
</evidence>
<dbReference type="InterPro" id="IPR012910">
    <property type="entry name" value="Plug_dom"/>
</dbReference>
<gene>
    <name evidence="7" type="ORF">Mucpa_4984</name>
</gene>
<evidence type="ECO:0000259" key="5">
    <source>
        <dbReference type="Pfam" id="PF00593"/>
    </source>
</evidence>
<dbReference type="SUPFAM" id="SSF49464">
    <property type="entry name" value="Carboxypeptidase regulatory domain-like"/>
    <property type="match status" value="1"/>
</dbReference>
<comment type="subcellular location">
    <subcellularLocation>
        <location evidence="1 4">Cell outer membrane</location>
    </subcellularLocation>
</comment>
<keyword evidence="8" id="KW-1185">Reference proteome</keyword>
<keyword evidence="2 4" id="KW-0472">Membrane</keyword>
<protein>
    <submittedName>
        <fullName evidence="7">TonB-dependent receptor plug</fullName>
    </submittedName>
</protein>
<keyword evidence="7" id="KW-0675">Receptor</keyword>